<organism evidence="1">
    <name type="scientific">Tanacetum cinerariifolium</name>
    <name type="common">Dalmatian daisy</name>
    <name type="synonym">Chrysanthemum cinerariifolium</name>
    <dbReference type="NCBI Taxonomy" id="118510"/>
    <lineage>
        <taxon>Eukaryota</taxon>
        <taxon>Viridiplantae</taxon>
        <taxon>Streptophyta</taxon>
        <taxon>Embryophyta</taxon>
        <taxon>Tracheophyta</taxon>
        <taxon>Spermatophyta</taxon>
        <taxon>Magnoliopsida</taxon>
        <taxon>eudicotyledons</taxon>
        <taxon>Gunneridae</taxon>
        <taxon>Pentapetalae</taxon>
        <taxon>asterids</taxon>
        <taxon>campanulids</taxon>
        <taxon>Asterales</taxon>
        <taxon>Asteraceae</taxon>
        <taxon>Asteroideae</taxon>
        <taxon>Anthemideae</taxon>
        <taxon>Anthemidinae</taxon>
        <taxon>Tanacetum</taxon>
    </lineage>
</organism>
<dbReference type="AlphaFoldDB" id="A0A699QQH0"/>
<sequence length="32" mass="3488">QHYFSPGMGAKEIDHIGGGVAATNFRVVHVEY</sequence>
<dbReference type="EMBL" id="BKCJ011031775">
    <property type="protein sequence ID" value="GFC71078.1"/>
    <property type="molecule type" value="Genomic_DNA"/>
</dbReference>
<proteinExistence type="predicted"/>
<protein>
    <submittedName>
        <fullName evidence="1">Uncharacterized protein</fullName>
    </submittedName>
</protein>
<name>A0A699QQH0_TANCI</name>
<accession>A0A699QQH0</accession>
<feature type="non-terminal residue" evidence="1">
    <location>
        <position position="1"/>
    </location>
</feature>
<gene>
    <name evidence="1" type="ORF">Tci_843048</name>
</gene>
<comment type="caution">
    <text evidence="1">The sequence shown here is derived from an EMBL/GenBank/DDBJ whole genome shotgun (WGS) entry which is preliminary data.</text>
</comment>
<evidence type="ECO:0000313" key="1">
    <source>
        <dbReference type="EMBL" id="GFC71078.1"/>
    </source>
</evidence>
<reference evidence="1" key="1">
    <citation type="journal article" date="2019" name="Sci. Rep.">
        <title>Draft genome of Tanacetum cinerariifolium, the natural source of mosquito coil.</title>
        <authorList>
            <person name="Yamashiro T."/>
            <person name="Shiraishi A."/>
            <person name="Satake H."/>
            <person name="Nakayama K."/>
        </authorList>
    </citation>
    <scope>NUCLEOTIDE SEQUENCE</scope>
</reference>